<evidence type="ECO:0000313" key="7">
    <source>
        <dbReference type="Proteomes" id="UP001216674"/>
    </source>
</evidence>
<dbReference type="SUPFAM" id="SSF46785">
    <property type="entry name" value="Winged helix' DNA-binding domain"/>
    <property type="match status" value="1"/>
</dbReference>
<keyword evidence="2" id="KW-0805">Transcription regulation</keyword>
<sequence>MTLKQLEAFFWAAKLGSFSVAASRLHVTQSSLSKRIAELEDDLGKALFDRTGQRAVITDAGERLLEHASQMLDIEGRIRAGLDMPGALRGTCRFGISELVASTWFPGFVARVRELHPNLVLEPQVDLALRLERRLERGELDFAIIPGPSPSPGLANEKVGELEYGWMASPQRLPKGTVLTPRHFVDHPVITLSAEAGLSRAFEQWAAEQRLEIPRALVCNSLTALIALAVSGVGISFFPRVYVQPFLRADKLVELACARPLHNLSYHFHWRAGDTRSVVRSLREITLEAADFSMDSPLWPETAR</sequence>
<evidence type="ECO:0000256" key="4">
    <source>
        <dbReference type="ARBA" id="ARBA00023163"/>
    </source>
</evidence>
<dbReference type="InterPro" id="IPR036388">
    <property type="entry name" value="WH-like_DNA-bd_sf"/>
</dbReference>
<evidence type="ECO:0000259" key="5">
    <source>
        <dbReference type="PROSITE" id="PS50931"/>
    </source>
</evidence>
<keyword evidence="4" id="KW-0804">Transcription</keyword>
<dbReference type="InterPro" id="IPR000847">
    <property type="entry name" value="LysR_HTH_N"/>
</dbReference>
<comment type="similarity">
    <text evidence="1">Belongs to the LysR transcriptional regulatory family.</text>
</comment>
<dbReference type="Pfam" id="PF00126">
    <property type="entry name" value="HTH_1"/>
    <property type="match status" value="1"/>
</dbReference>
<evidence type="ECO:0000256" key="3">
    <source>
        <dbReference type="ARBA" id="ARBA00023125"/>
    </source>
</evidence>
<dbReference type="Pfam" id="PF03466">
    <property type="entry name" value="LysR_substrate"/>
    <property type="match status" value="1"/>
</dbReference>
<evidence type="ECO:0000256" key="1">
    <source>
        <dbReference type="ARBA" id="ARBA00009437"/>
    </source>
</evidence>
<proteinExistence type="inferred from homology"/>
<evidence type="ECO:0000313" key="6">
    <source>
        <dbReference type="EMBL" id="MDF3838348.1"/>
    </source>
</evidence>
<feature type="domain" description="HTH lysR-type" evidence="5">
    <location>
        <begin position="1"/>
        <end position="58"/>
    </location>
</feature>
<dbReference type="CDD" id="cd05466">
    <property type="entry name" value="PBP2_LTTR_substrate"/>
    <property type="match status" value="1"/>
</dbReference>
<dbReference type="PANTHER" id="PTHR30126">
    <property type="entry name" value="HTH-TYPE TRANSCRIPTIONAL REGULATOR"/>
    <property type="match status" value="1"/>
</dbReference>
<dbReference type="PANTHER" id="PTHR30126:SF94">
    <property type="entry name" value="LYSR FAMILY TRANSCRIPTIONAL REGULATOR"/>
    <property type="match status" value="1"/>
</dbReference>
<evidence type="ECO:0000256" key="2">
    <source>
        <dbReference type="ARBA" id="ARBA00023015"/>
    </source>
</evidence>
<dbReference type="InterPro" id="IPR005119">
    <property type="entry name" value="LysR_subst-bd"/>
</dbReference>
<dbReference type="Gene3D" id="1.10.10.10">
    <property type="entry name" value="Winged helix-like DNA-binding domain superfamily/Winged helix DNA-binding domain"/>
    <property type="match status" value="1"/>
</dbReference>
<accession>A0ABT6B151</accession>
<reference evidence="6 7" key="1">
    <citation type="submission" date="2023-03" db="EMBL/GenBank/DDBJ databases">
        <title>Draft assemblies of triclosan tolerant bacteria isolated from returned activated sludge.</title>
        <authorList>
            <person name="Van Hamelsveld S."/>
        </authorList>
    </citation>
    <scope>NUCLEOTIDE SEQUENCE [LARGE SCALE GENOMIC DNA]</scope>
    <source>
        <strain evidence="6 7">GW210010_S58</strain>
    </source>
</reference>
<dbReference type="SUPFAM" id="SSF53850">
    <property type="entry name" value="Periplasmic binding protein-like II"/>
    <property type="match status" value="1"/>
</dbReference>
<dbReference type="RefSeq" id="WP_276268321.1">
    <property type="nucleotide sequence ID" value="NZ_JARJLM010000579.1"/>
</dbReference>
<protein>
    <submittedName>
        <fullName evidence="6">LysR family transcriptional regulator</fullName>
    </submittedName>
</protein>
<name>A0ABT6B151_9BURK</name>
<organism evidence="6 7">
    <name type="scientific">Cupriavidus basilensis</name>
    <dbReference type="NCBI Taxonomy" id="68895"/>
    <lineage>
        <taxon>Bacteria</taxon>
        <taxon>Pseudomonadati</taxon>
        <taxon>Pseudomonadota</taxon>
        <taxon>Betaproteobacteria</taxon>
        <taxon>Burkholderiales</taxon>
        <taxon>Burkholderiaceae</taxon>
        <taxon>Cupriavidus</taxon>
    </lineage>
</organism>
<dbReference type="InterPro" id="IPR036390">
    <property type="entry name" value="WH_DNA-bd_sf"/>
</dbReference>
<dbReference type="PRINTS" id="PR00039">
    <property type="entry name" value="HTHLYSR"/>
</dbReference>
<keyword evidence="3" id="KW-0238">DNA-binding</keyword>
<dbReference type="EMBL" id="JARJLM010000579">
    <property type="protein sequence ID" value="MDF3838348.1"/>
    <property type="molecule type" value="Genomic_DNA"/>
</dbReference>
<gene>
    <name evidence="6" type="ORF">P3W85_36275</name>
</gene>
<dbReference type="PROSITE" id="PS50931">
    <property type="entry name" value="HTH_LYSR"/>
    <property type="match status" value="1"/>
</dbReference>
<dbReference type="Gene3D" id="3.40.190.10">
    <property type="entry name" value="Periplasmic binding protein-like II"/>
    <property type="match status" value="2"/>
</dbReference>
<comment type="caution">
    <text evidence="6">The sequence shown here is derived from an EMBL/GenBank/DDBJ whole genome shotgun (WGS) entry which is preliminary data.</text>
</comment>
<dbReference type="Proteomes" id="UP001216674">
    <property type="component" value="Unassembled WGS sequence"/>
</dbReference>
<keyword evidence="7" id="KW-1185">Reference proteome</keyword>